<sequence length="253" mass="29159">MLKVAEIVELNEENLTSSGCYCLRSKPNSIGYTNKNEWLTEHFEKGLRYVKVMENNKPAGFIEYAPIEHSSRVVYGENYIVIHCLWVHITGKGYGSTLIKHCLKDAKAQKKAGVIVVTNPDTSWTPSKDIFLKHNFIKIDDAPYDFELLVHKFNSAPDPYFPTDWEERLTYFNNLTILRTKQCPFVDVATENVIQAANKLDIQADIIDITDREQLMKLSPTPYGIYSVVYKKRLIAFHRLTVHSAMKRLKELI</sequence>
<evidence type="ECO:0000313" key="3">
    <source>
        <dbReference type="Proteomes" id="UP000605259"/>
    </source>
</evidence>
<dbReference type="AlphaFoldDB" id="A0A917AP13"/>
<dbReference type="RefSeq" id="WP_188387493.1">
    <property type="nucleotide sequence ID" value="NZ_BMFK01000001.1"/>
</dbReference>
<proteinExistence type="predicted"/>
<evidence type="ECO:0000313" key="2">
    <source>
        <dbReference type="EMBL" id="GGE63402.1"/>
    </source>
</evidence>
<dbReference type="EMBL" id="BMFK01000001">
    <property type="protein sequence ID" value="GGE63402.1"/>
    <property type="molecule type" value="Genomic_DNA"/>
</dbReference>
<dbReference type="SUPFAM" id="SSF55729">
    <property type="entry name" value="Acyl-CoA N-acyltransferases (Nat)"/>
    <property type="match status" value="1"/>
</dbReference>
<dbReference type="InterPro" id="IPR016181">
    <property type="entry name" value="Acyl_CoA_acyltransferase"/>
</dbReference>
<protein>
    <submittedName>
        <fullName evidence="2">Acetyltransferase</fullName>
    </submittedName>
</protein>
<dbReference type="InterPro" id="IPR000182">
    <property type="entry name" value="GNAT_dom"/>
</dbReference>
<evidence type="ECO:0000259" key="1">
    <source>
        <dbReference type="Pfam" id="PF00583"/>
    </source>
</evidence>
<keyword evidence="3" id="KW-1185">Reference proteome</keyword>
<dbReference type="Pfam" id="PF00583">
    <property type="entry name" value="Acetyltransf_1"/>
    <property type="match status" value="1"/>
</dbReference>
<name>A0A917AP13_9BACI</name>
<dbReference type="GO" id="GO:0016747">
    <property type="term" value="F:acyltransferase activity, transferring groups other than amino-acyl groups"/>
    <property type="evidence" value="ECO:0007669"/>
    <property type="project" value="InterPro"/>
</dbReference>
<accession>A0A917AP13</accession>
<reference evidence="2" key="2">
    <citation type="submission" date="2020-09" db="EMBL/GenBank/DDBJ databases">
        <authorList>
            <person name="Sun Q."/>
            <person name="Zhou Y."/>
        </authorList>
    </citation>
    <scope>NUCLEOTIDE SEQUENCE</scope>
    <source>
        <strain evidence="2">CGMCC 1.12698</strain>
    </source>
</reference>
<dbReference type="CDD" id="cd04301">
    <property type="entry name" value="NAT_SF"/>
    <property type="match status" value="1"/>
</dbReference>
<dbReference type="Gene3D" id="3.40.630.30">
    <property type="match status" value="1"/>
</dbReference>
<feature type="domain" description="N-acetyltransferase" evidence="1">
    <location>
        <begin position="25"/>
        <end position="115"/>
    </location>
</feature>
<organism evidence="2 3">
    <name type="scientific">Priestia taiwanensis</name>
    <dbReference type="NCBI Taxonomy" id="1347902"/>
    <lineage>
        <taxon>Bacteria</taxon>
        <taxon>Bacillati</taxon>
        <taxon>Bacillota</taxon>
        <taxon>Bacilli</taxon>
        <taxon>Bacillales</taxon>
        <taxon>Bacillaceae</taxon>
        <taxon>Priestia</taxon>
    </lineage>
</organism>
<gene>
    <name evidence="2" type="ORF">GCM10007140_12090</name>
</gene>
<dbReference type="Proteomes" id="UP000605259">
    <property type="component" value="Unassembled WGS sequence"/>
</dbReference>
<reference evidence="2" key="1">
    <citation type="journal article" date="2014" name="Int. J. Syst. Evol. Microbiol.">
        <title>Complete genome sequence of Corynebacterium casei LMG S-19264T (=DSM 44701T), isolated from a smear-ripened cheese.</title>
        <authorList>
            <consortium name="US DOE Joint Genome Institute (JGI-PGF)"/>
            <person name="Walter F."/>
            <person name="Albersmeier A."/>
            <person name="Kalinowski J."/>
            <person name="Ruckert C."/>
        </authorList>
    </citation>
    <scope>NUCLEOTIDE SEQUENCE</scope>
    <source>
        <strain evidence="2">CGMCC 1.12698</strain>
    </source>
</reference>
<comment type="caution">
    <text evidence="2">The sequence shown here is derived from an EMBL/GenBank/DDBJ whole genome shotgun (WGS) entry which is preliminary data.</text>
</comment>